<comment type="subunit">
    <text evidence="13">Component of the cytochrome c oxidase (complex IV, CIV), a multisubunit enzyme composed of a catalytic core of 3 subunits and several supernumerary subunits.</text>
</comment>
<dbReference type="GO" id="GO:0006123">
    <property type="term" value="P:mitochondrial electron transport, cytochrome c to oxygen"/>
    <property type="evidence" value="ECO:0007669"/>
    <property type="project" value="UniProtKB-UniRule"/>
</dbReference>
<comment type="function">
    <text evidence="13">Component of the cytochrome c oxidase, the last enzyme in the mitochondrial electron transport chain which drives oxidative phosphorylation. The respiratory chain contains 3 multisubunit complexes succinate dehydrogenase (complex II, CII), ubiquinol-cytochrome c oxidoreductase (cytochrome b-c1 complex, complex III, CIII) and cytochrome c oxidase (complex IV, CIV), that cooperate to transfer electrons derived from NADH and succinate to molecular oxygen, creating an electrochemical gradient over the inner membrane that drives transmembrane transport and the ATP synthase. Cytochrome c oxidase is the component of the respiratory chain that catalyzes the reduction of oxygen to water. Electrons originating from reduced cytochrome c in the intermembrane space (IMS) are transferred via the dinuclear copper A center (CU(A)) of subunit 2 and heme A of subunit 1 to the active site in subunit 1, a binuclear center (BNC) formed by heme A3 and copper B (CU(B)). The BNC reduces molecular oxygen to 2 water molecules using 4 electrons from cytochrome c in the IMS and 4 protons from the mitochondrial matrix.</text>
</comment>
<keyword evidence="10 13" id="KW-0472">Membrane</keyword>
<evidence type="ECO:0000256" key="1">
    <source>
        <dbReference type="ARBA" id="ARBA00004443"/>
    </source>
</evidence>
<evidence type="ECO:0000313" key="15">
    <source>
        <dbReference type="Proteomes" id="UP000326924"/>
    </source>
</evidence>
<dbReference type="OrthoDB" id="5778907at2759"/>
<keyword evidence="8 13" id="KW-0408">Iron</keyword>
<evidence type="ECO:0000256" key="3">
    <source>
        <dbReference type="ARBA" id="ARBA00007972"/>
    </source>
</evidence>
<name>A0A5J5ERR5_9PEZI</name>
<dbReference type="UniPathway" id="UPA00705"/>
<dbReference type="EMBL" id="VXIS01000150">
    <property type="protein sequence ID" value="KAA8900739.1"/>
    <property type="molecule type" value="Genomic_DNA"/>
</dbReference>
<dbReference type="GO" id="GO:0045277">
    <property type="term" value="C:respiratory chain complex IV"/>
    <property type="evidence" value="ECO:0007669"/>
    <property type="project" value="UniProtKB-UniRule"/>
</dbReference>
<dbReference type="FunFam" id="1.25.40.40:FF:000001">
    <property type="entry name" value="Cytochrome c oxidase subunit VI"/>
    <property type="match status" value="1"/>
</dbReference>
<keyword evidence="4 13" id="KW-0349">Heme</keyword>
<dbReference type="GO" id="GO:0046872">
    <property type="term" value="F:metal ion binding"/>
    <property type="evidence" value="ECO:0007669"/>
    <property type="project" value="UniProtKB-UniRule"/>
</dbReference>
<dbReference type="FunCoup" id="A0A5J5ERR5">
    <property type="interactions" value="502"/>
</dbReference>
<accession>A0A5J5ERR5</accession>
<dbReference type="GO" id="GO:0005743">
    <property type="term" value="C:mitochondrial inner membrane"/>
    <property type="evidence" value="ECO:0007669"/>
    <property type="project" value="UniProtKB-SubCell"/>
</dbReference>
<protein>
    <recommendedName>
        <fullName evidence="11 13">Cytochrome c oxidase subunit 6, mitochondrial</fullName>
    </recommendedName>
    <alternativeName>
        <fullName evidence="12 13">Cytochrome c oxidase polypeptide VI</fullName>
    </alternativeName>
</protein>
<dbReference type="Proteomes" id="UP000326924">
    <property type="component" value="Unassembled WGS sequence"/>
</dbReference>
<dbReference type="InParanoid" id="A0A5J5ERR5"/>
<keyword evidence="7 13" id="KW-0809">Transit peptide</keyword>
<dbReference type="InterPro" id="IPR003204">
    <property type="entry name" value="Cyt_c_oxidase_su5A/6"/>
</dbReference>
<dbReference type="PANTHER" id="PTHR14200">
    <property type="entry name" value="CYTOCHROME C OXIDASE POLYPEPTIDE"/>
    <property type="match status" value="1"/>
</dbReference>
<dbReference type="AlphaFoldDB" id="A0A5J5ERR5"/>
<organism evidence="14 15">
    <name type="scientific">Sphaerosporella brunnea</name>
    <dbReference type="NCBI Taxonomy" id="1250544"/>
    <lineage>
        <taxon>Eukaryota</taxon>
        <taxon>Fungi</taxon>
        <taxon>Dikarya</taxon>
        <taxon>Ascomycota</taxon>
        <taxon>Pezizomycotina</taxon>
        <taxon>Pezizomycetes</taxon>
        <taxon>Pezizales</taxon>
        <taxon>Pyronemataceae</taxon>
        <taxon>Sphaerosporella</taxon>
    </lineage>
</organism>
<evidence type="ECO:0000256" key="2">
    <source>
        <dbReference type="ARBA" id="ARBA00004673"/>
    </source>
</evidence>
<keyword evidence="6 13" id="KW-0999">Mitochondrion inner membrane</keyword>
<keyword evidence="9 13" id="KW-0496">Mitochondrion</keyword>
<keyword evidence="5 13" id="KW-0479">Metal-binding</keyword>
<comment type="similarity">
    <text evidence="3 13">Belongs to the cytochrome c oxidase subunit 5A family.</text>
</comment>
<evidence type="ECO:0000256" key="6">
    <source>
        <dbReference type="ARBA" id="ARBA00022792"/>
    </source>
</evidence>
<comment type="subcellular location">
    <subcellularLocation>
        <location evidence="1 13">Mitochondrion inner membrane</location>
        <topology evidence="1 13">Peripheral membrane protein</topology>
        <orientation evidence="1 13">Matrix side</orientation>
    </subcellularLocation>
</comment>
<keyword evidence="15" id="KW-1185">Reference proteome</keyword>
<comment type="pathway">
    <text evidence="2 13">Energy metabolism; oxidative phosphorylation.</text>
</comment>
<evidence type="ECO:0000256" key="12">
    <source>
        <dbReference type="ARBA" id="ARBA00082700"/>
    </source>
</evidence>
<evidence type="ECO:0000256" key="7">
    <source>
        <dbReference type="ARBA" id="ARBA00022946"/>
    </source>
</evidence>
<evidence type="ECO:0000256" key="13">
    <source>
        <dbReference type="RuleBase" id="RU368103"/>
    </source>
</evidence>
<proteinExistence type="inferred from homology"/>
<evidence type="ECO:0000256" key="8">
    <source>
        <dbReference type="ARBA" id="ARBA00023004"/>
    </source>
</evidence>
<dbReference type="Pfam" id="PF02284">
    <property type="entry name" value="COX5A"/>
    <property type="match status" value="1"/>
</dbReference>
<evidence type="ECO:0000256" key="4">
    <source>
        <dbReference type="ARBA" id="ARBA00022617"/>
    </source>
</evidence>
<evidence type="ECO:0000256" key="5">
    <source>
        <dbReference type="ARBA" id="ARBA00022723"/>
    </source>
</evidence>
<comment type="caution">
    <text evidence="14">The sequence shown here is derived from an EMBL/GenBank/DDBJ whole genome shotgun (WGS) entry which is preliminary data.</text>
</comment>
<dbReference type="InterPro" id="IPR036545">
    <property type="entry name" value="Cyt_c_oxidase_su5A/6_sf"/>
</dbReference>
<evidence type="ECO:0000256" key="11">
    <source>
        <dbReference type="ARBA" id="ARBA00070174"/>
    </source>
</evidence>
<dbReference type="Gene3D" id="1.25.40.40">
    <property type="entry name" value="Cytochrome c oxidase, subunit Va/VI"/>
    <property type="match status" value="1"/>
</dbReference>
<dbReference type="PANTHER" id="PTHR14200:SF11">
    <property type="entry name" value="CYTOCHROME C OXIDASE SUBUNIT 5A, MITOCHONDRIAL"/>
    <property type="match status" value="1"/>
</dbReference>
<dbReference type="SUPFAM" id="SSF48479">
    <property type="entry name" value="Cytochrome c oxidase subunit E"/>
    <property type="match status" value="1"/>
</dbReference>
<evidence type="ECO:0000256" key="9">
    <source>
        <dbReference type="ARBA" id="ARBA00023128"/>
    </source>
</evidence>
<gene>
    <name evidence="14" type="ORF">FN846DRAFT_958122</name>
</gene>
<evidence type="ECO:0000256" key="10">
    <source>
        <dbReference type="ARBA" id="ARBA00023136"/>
    </source>
</evidence>
<sequence length="142" mass="16197">MAFLRLVTVAARPALRTSAVVAPRILPTRIAVRNYSESHEESFEEFTARYEKEFEAVTDVFELQRNLNNAFAYDLVPSTSVISAALRAARRVNDFPTAVRIFEGIKAKVENKQQYEQYLAELEPLRQELGVELVEDLYPSSK</sequence>
<reference evidence="14 15" key="1">
    <citation type="submission" date="2019-09" db="EMBL/GenBank/DDBJ databases">
        <title>Draft genome of the ectomycorrhizal ascomycete Sphaerosporella brunnea.</title>
        <authorList>
            <consortium name="DOE Joint Genome Institute"/>
            <person name="Benucci G.M."/>
            <person name="Marozzi G."/>
            <person name="Antonielli L."/>
            <person name="Sanchez S."/>
            <person name="Marco P."/>
            <person name="Wang X."/>
            <person name="Falini L.B."/>
            <person name="Barry K."/>
            <person name="Haridas S."/>
            <person name="Lipzen A."/>
            <person name="Labutti K."/>
            <person name="Grigoriev I.V."/>
            <person name="Murat C."/>
            <person name="Martin F."/>
            <person name="Albertini E."/>
            <person name="Donnini D."/>
            <person name="Bonito G."/>
        </authorList>
    </citation>
    <scope>NUCLEOTIDE SEQUENCE [LARGE SCALE GENOMIC DNA]</scope>
    <source>
        <strain evidence="14 15">Sb_GMNB300</strain>
    </source>
</reference>
<dbReference type="CDD" id="cd00923">
    <property type="entry name" value="Cyt_c_Oxidase_Va"/>
    <property type="match status" value="1"/>
</dbReference>
<evidence type="ECO:0000313" key="14">
    <source>
        <dbReference type="EMBL" id="KAA8900739.1"/>
    </source>
</evidence>